<dbReference type="PROSITE" id="PS51800">
    <property type="entry name" value="ZF_CHHC_U11_48K"/>
    <property type="match status" value="1"/>
</dbReference>
<keyword evidence="7" id="KW-1185">Reference proteome</keyword>
<evidence type="ECO:0000313" key="7">
    <source>
        <dbReference type="Proteomes" id="UP001153954"/>
    </source>
</evidence>
<evidence type="ECO:0000256" key="4">
    <source>
        <dbReference type="SAM" id="MobiDB-lite"/>
    </source>
</evidence>
<evidence type="ECO:0000259" key="5">
    <source>
        <dbReference type="PROSITE" id="PS51800"/>
    </source>
</evidence>
<dbReference type="InterPro" id="IPR022776">
    <property type="entry name" value="TRM13/UPF0224_CHHC_Znf_dom"/>
</dbReference>
<keyword evidence="1" id="KW-0479">Metal-binding</keyword>
<dbReference type="Proteomes" id="UP001153954">
    <property type="component" value="Unassembled WGS sequence"/>
</dbReference>
<dbReference type="AlphaFoldDB" id="A0AAU9TJP2"/>
<dbReference type="Pfam" id="PF05253">
    <property type="entry name" value="zf-U11-48K"/>
    <property type="match status" value="1"/>
</dbReference>
<gene>
    <name evidence="6" type="ORF">EEDITHA_LOCUS3267</name>
</gene>
<feature type="domain" description="CHHC U11-48K-type" evidence="5">
    <location>
        <begin position="46"/>
        <end position="73"/>
    </location>
</feature>
<comment type="caution">
    <text evidence="6">The sequence shown here is derived from an EMBL/GenBank/DDBJ whole genome shotgun (WGS) entry which is preliminary data.</text>
</comment>
<evidence type="ECO:0000256" key="1">
    <source>
        <dbReference type="ARBA" id="ARBA00022723"/>
    </source>
</evidence>
<name>A0AAU9TJP2_EUPED</name>
<keyword evidence="2" id="KW-0863">Zinc-finger</keyword>
<feature type="region of interest" description="Disordered" evidence="4">
    <location>
        <begin position="224"/>
        <end position="378"/>
    </location>
</feature>
<evidence type="ECO:0000256" key="3">
    <source>
        <dbReference type="ARBA" id="ARBA00022833"/>
    </source>
</evidence>
<accession>A0AAU9TJP2</accession>
<reference evidence="6" key="1">
    <citation type="submission" date="2022-03" db="EMBL/GenBank/DDBJ databases">
        <authorList>
            <person name="Tunstrom K."/>
        </authorList>
    </citation>
    <scope>NUCLEOTIDE SEQUENCE</scope>
</reference>
<protein>
    <recommendedName>
        <fullName evidence="5">CHHC U11-48K-type domain-containing protein</fullName>
    </recommendedName>
</protein>
<feature type="compositionally biased region" description="Polar residues" evidence="4">
    <location>
        <begin position="224"/>
        <end position="236"/>
    </location>
</feature>
<dbReference type="EMBL" id="CAKOGL010000005">
    <property type="protein sequence ID" value="CAH2086954.1"/>
    <property type="molecule type" value="Genomic_DNA"/>
</dbReference>
<evidence type="ECO:0000313" key="6">
    <source>
        <dbReference type="EMBL" id="CAH2086954.1"/>
    </source>
</evidence>
<feature type="compositionally biased region" description="Basic and acidic residues" evidence="4">
    <location>
        <begin position="239"/>
        <end position="378"/>
    </location>
</feature>
<keyword evidence="3" id="KW-0862">Zinc</keyword>
<evidence type="ECO:0000256" key="2">
    <source>
        <dbReference type="ARBA" id="ARBA00022771"/>
    </source>
</evidence>
<sequence>MMESRQEQLSQLRDFIKEAEKEVTLILQTLQWDRNTLMQEIKTNPMVICKYDSNHRIPVEKQKEHEEKCFLKSQGYKLDDMFLPDPLYPDGKTLIKLTSDEIKQIIDAASKKDPLFKRGNGSVETEPWTWARMVTTYTTDERRAIYDAVVNAMPSAHDLSDLALASTSAGASQSEPKSRLQVLAELRDMRRRRARYRGCAPARNYSHTLRELIATQMELYTGSNTDTEIEQNNYKATKTRNDTHREENDHTRKEKNIKERIREDSKDREHYTRDSKEKYQHTDGNYSKKRERESSTHSEMDRRYSRHDDRRRQEKYDRDFISRERKRQREDEKHRHKERKDDRYRRSEKIEHTRYYDNRYEKSEGYTSKEKSRSKEYR</sequence>
<organism evidence="6 7">
    <name type="scientific">Euphydryas editha</name>
    <name type="common">Edith's checkerspot</name>
    <dbReference type="NCBI Taxonomy" id="104508"/>
    <lineage>
        <taxon>Eukaryota</taxon>
        <taxon>Metazoa</taxon>
        <taxon>Ecdysozoa</taxon>
        <taxon>Arthropoda</taxon>
        <taxon>Hexapoda</taxon>
        <taxon>Insecta</taxon>
        <taxon>Pterygota</taxon>
        <taxon>Neoptera</taxon>
        <taxon>Endopterygota</taxon>
        <taxon>Lepidoptera</taxon>
        <taxon>Glossata</taxon>
        <taxon>Ditrysia</taxon>
        <taxon>Papilionoidea</taxon>
        <taxon>Nymphalidae</taxon>
        <taxon>Nymphalinae</taxon>
        <taxon>Euphydryas</taxon>
    </lineage>
</organism>
<dbReference type="GO" id="GO:0008270">
    <property type="term" value="F:zinc ion binding"/>
    <property type="evidence" value="ECO:0007669"/>
    <property type="project" value="UniProtKB-KW"/>
</dbReference>
<proteinExistence type="predicted"/>